<dbReference type="Proteomes" id="UP000282378">
    <property type="component" value="Unassembled WGS sequence"/>
</dbReference>
<evidence type="ECO:0000313" key="2">
    <source>
        <dbReference type="EMBL" id="RML89713.1"/>
    </source>
</evidence>
<reference evidence="2 3" key="1">
    <citation type="submission" date="2018-08" db="EMBL/GenBank/DDBJ databases">
        <title>Recombination of ecologically and evolutionarily significant loci maintains genetic cohesion in the Pseudomonas syringae species complex.</title>
        <authorList>
            <person name="Dillon M."/>
            <person name="Thakur S."/>
            <person name="Almeida R.N.D."/>
            <person name="Weir B.S."/>
            <person name="Guttman D.S."/>
        </authorList>
    </citation>
    <scope>NUCLEOTIDE SEQUENCE [LARGE SCALE GENOMIC DNA]</scope>
    <source>
        <strain evidence="2 3">88_10</strain>
    </source>
</reference>
<evidence type="ECO:0000256" key="1">
    <source>
        <dbReference type="SAM" id="MobiDB-lite"/>
    </source>
</evidence>
<comment type="caution">
    <text evidence="2">The sequence shown here is derived from an EMBL/GenBank/DDBJ whole genome shotgun (WGS) entry which is preliminary data.</text>
</comment>
<evidence type="ECO:0000313" key="3">
    <source>
        <dbReference type="Proteomes" id="UP000282378"/>
    </source>
</evidence>
<protein>
    <submittedName>
        <fullName evidence="2">Uncharacterized protein</fullName>
    </submittedName>
</protein>
<name>A0A3M2ZNE3_PSEYM</name>
<dbReference type="AntiFam" id="ANF00180">
    <property type="entry name" value="Shadow ORF (opposite PGK1)"/>
</dbReference>
<accession>A0A3M2ZNE3</accession>
<feature type="compositionally biased region" description="Basic and acidic residues" evidence="1">
    <location>
        <begin position="335"/>
        <end position="352"/>
    </location>
</feature>
<proteinExistence type="predicted"/>
<feature type="region of interest" description="Disordered" evidence="1">
    <location>
        <begin position="310"/>
        <end position="352"/>
    </location>
</feature>
<sequence>MRSSLWTNIQNHVVVGHIGDQLDGCSGTLGEFLGNHHVSRQRHADLGGNGARGVEQVWLVKRFTDLVTGCSQKGVGNPAANNQLIADRAQAVEHVQLGGHFGAGNNSSHWLSRSAQRLAQRFQFGSQQRASSGNLGVFGHAVGRAFSAVSGAKSVHHEHVAQGRVLLRQLVGVLFLALVEANVLEQHDIARLDVNAVQVIGDQRNVTTQCLAQVFSNRLEAVFSRKLALGRTAKVRADHDSRAFFQRQPDGRQRSKNTCIAADNAVLYRDVEVFADQYTFTLQIEVGHLQDGHEHSCFFTVIGQRRAKSDQRRRAFDWQSPTRYRTRPADSPALDQKRGSDSHRQSTNAGHD</sequence>
<dbReference type="EMBL" id="RBNL01001427">
    <property type="protein sequence ID" value="RML89713.1"/>
    <property type="molecule type" value="Genomic_DNA"/>
</dbReference>
<dbReference type="AlphaFoldDB" id="A0A3M2ZNE3"/>
<gene>
    <name evidence="2" type="ORF">APX70_08596</name>
</gene>
<organism evidence="2 3">
    <name type="scientific">Pseudomonas syringae pv. maculicola</name>
    <dbReference type="NCBI Taxonomy" id="59511"/>
    <lineage>
        <taxon>Bacteria</taxon>
        <taxon>Pseudomonadati</taxon>
        <taxon>Pseudomonadota</taxon>
        <taxon>Gammaproteobacteria</taxon>
        <taxon>Pseudomonadales</taxon>
        <taxon>Pseudomonadaceae</taxon>
        <taxon>Pseudomonas</taxon>
    </lineage>
</organism>